<dbReference type="EMBL" id="CAXAMM010022035">
    <property type="protein sequence ID" value="CAK9051054.1"/>
    <property type="molecule type" value="Genomic_DNA"/>
</dbReference>
<evidence type="ECO:0000313" key="2">
    <source>
        <dbReference type="EMBL" id="CAK9051054.1"/>
    </source>
</evidence>
<accession>A0ABP0MLU0</accession>
<organism evidence="2 3">
    <name type="scientific">Durusdinium trenchii</name>
    <dbReference type="NCBI Taxonomy" id="1381693"/>
    <lineage>
        <taxon>Eukaryota</taxon>
        <taxon>Sar</taxon>
        <taxon>Alveolata</taxon>
        <taxon>Dinophyceae</taxon>
        <taxon>Suessiales</taxon>
        <taxon>Symbiodiniaceae</taxon>
        <taxon>Durusdinium</taxon>
    </lineage>
</organism>
<evidence type="ECO:0000256" key="1">
    <source>
        <dbReference type="SAM" id="MobiDB-lite"/>
    </source>
</evidence>
<protein>
    <submittedName>
        <fullName evidence="2">Uncharacterized protein</fullName>
    </submittedName>
</protein>
<feature type="compositionally biased region" description="Polar residues" evidence="1">
    <location>
        <begin position="35"/>
        <end position="46"/>
    </location>
</feature>
<gene>
    <name evidence="2" type="ORF">SCF082_LOCUS28076</name>
</gene>
<comment type="caution">
    <text evidence="2">The sequence shown here is derived from an EMBL/GenBank/DDBJ whole genome shotgun (WGS) entry which is preliminary data.</text>
</comment>
<proteinExistence type="predicted"/>
<reference evidence="2 3" key="1">
    <citation type="submission" date="2024-02" db="EMBL/GenBank/DDBJ databases">
        <authorList>
            <person name="Chen Y."/>
            <person name="Shah S."/>
            <person name="Dougan E. K."/>
            <person name="Thang M."/>
            <person name="Chan C."/>
        </authorList>
    </citation>
    <scope>NUCLEOTIDE SEQUENCE [LARGE SCALE GENOMIC DNA]</scope>
</reference>
<feature type="region of interest" description="Disordered" evidence="1">
    <location>
        <begin position="31"/>
        <end position="62"/>
    </location>
</feature>
<dbReference type="Proteomes" id="UP001642464">
    <property type="component" value="Unassembled WGS sequence"/>
</dbReference>
<sequence>MESGASHTRPPLHWLRPVKQSLNPAHLKFRRNEGESTATTQEDWQLSETPPTPPSVTSEEQLQISATTTVDQLFHKVKLRLICPPRWRKLFLAAGRRYELRLHRLQEAMFIGCAVDDLSVLRDRGTREAEPRWQRWRKFA</sequence>
<name>A0ABP0MLU0_9DINO</name>
<evidence type="ECO:0000313" key="3">
    <source>
        <dbReference type="Proteomes" id="UP001642464"/>
    </source>
</evidence>
<keyword evidence="3" id="KW-1185">Reference proteome</keyword>